<evidence type="ECO:0008006" key="3">
    <source>
        <dbReference type="Google" id="ProtNLM"/>
    </source>
</evidence>
<gene>
    <name evidence="1" type="ORF">Ae201684_012421</name>
</gene>
<protein>
    <recommendedName>
        <fullName evidence="3">Crinkler (CRN) family protein</fullName>
    </recommendedName>
</protein>
<dbReference type="AlphaFoldDB" id="A0A6G0WRT7"/>
<accession>A0A6G0WRT7</accession>
<evidence type="ECO:0000313" key="2">
    <source>
        <dbReference type="Proteomes" id="UP000481153"/>
    </source>
</evidence>
<organism evidence="1 2">
    <name type="scientific">Aphanomyces euteiches</name>
    <dbReference type="NCBI Taxonomy" id="100861"/>
    <lineage>
        <taxon>Eukaryota</taxon>
        <taxon>Sar</taxon>
        <taxon>Stramenopiles</taxon>
        <taxon>Oomycota</taxon>
        <taxon>Saprolegniomycetes</taxon>
        <taxon>Saprolegniales</taxon>
        <taxon>Verrucalvaceae</taxon>
        <taxon>Aphanomyces</taxon>
    </lineage>
</organism>
<reference evidence="1 2" key="1">
    <citation type="submission" date="2019-07" db="EMBL/GenBank/DDBJ databases">
        <title>Genomics analysis of Aphanomyces spp. identifies a new class of oomycete effector associated with host adaptation.</title>
        <authorList>
            <person name="Gaulin E."/>
        </authorList>
    </citation>
    <scope>NUCLEOTIDE SEQUENCE [LARGE SCALE GENOMIC DNA]</scope>
    <source>
        <strain evidence="1 2">ATCC 201684</strain>
    </source>
</reference>
<sequence>MKIKEEMPVSIPRDASDLRLYLALKDGVWLGLETKEATALKKGVVLEAIRALVHEFMELYPLDIVRTCFVDENDDVKPKMGPQDVHVLVIAPEVYFPMKRLCTTIHDCKDEEPKMYSLERSRLSFVDRTDAIKRLHACHLRKFHRGPRELPLVEHVAGMGMTAFCMHYISKSRDLWQASEKTPYEEFWQTLCACHTVLVGFDKGELLGDHLDKLVLVKLKRALKDMLVTTPDELDNDAPSVMSYQFLDEFTKRNGPLFIVLDDVGGAFTAANLDFNQQHDKFKRFYEQVLSTWQIFSNIFFVVAGSGLAFVRPSFEQQLGFCDFQYTRLKLNRFGREEIIQIMDHTCLKDDEATTISAHLGT</sequence>
<evidence type="ECO:0000313" key="1">
    <source>
        <dbReference type="EMBL" id="KAF0730127.1"/>
    </source>
</evidence>
<proteinExistence type="predicted"/>
<dbReference type="EMBL" id="VJMJ01000156">
    <property type="protein sequence ID" value="KAF0730127.1"/>
    <property type="molecule type" value="Genomic_DNA"/>
</dbReference>
<dbReference type="VEuPathDB" id="FungiDB:AeMF1_007216"/>
<dbReference type="Proteomes" id="UP000481153">
    <property type="component" value="Unassembled WGS sequence"/>
</dbReference>
<name>A0A6G0WRT7_9STRA</name>
<keyword evidence="2" id="KW-1185">Reference proteome</keyword>
<comment type="caution">
    <text evidence="1">The sequence shown here is derived from an EMBL/GenBank/DDBJ whole genome shotgun (WGS) entry which is preliminary data.</text>
</comment>